<feature type="non-terminal residue" evidence="3">
    <location>
        <position position="294"/>
    </location>
</feature>
<dbReference type="InterPro" id="IPR028082">
    <property type="entry name" value="Peripla_BP_I"/>
</dbReference>
<evidence type="ECO:0000256" key="1">
    <source>
        <dbReference type="ARBA" id="ARBA00022729"/>
    </source>
</evidence>
<name>X1G1E0_9ZZZZ</name>
<dbReference type="InterPro" id="IPR051010">
    <property type="entry name" value="BCAA_transport"/>
</dbReference>
<keyword evidence="1" id="KW-0732">Signal</keyword>
<evidence type="ECO:0000313" key="3">
    <source>
        <dbReference type="EMBL" id="GAH35404.1"/>
    </source>
</evidence>
<reference evidence="3" key="1">
    <citation type="journal article" date="2014" name="Front. Microbiol.">
        <title>High frequency of phylogenetically diverse reductive dehalogenase-homologous genes in deep subseafloor sedimentary metagenomes.</title>
        <authorList>
            <person name="Kawai M."/>
            <person name="Futagami T."/>
            <person name="Toyoda A."/>
            <person name="Takaki Y."/>
            <person name="Nishi S."/>
            <person name="Hori S."/>
            <person name="Arai W."/>
            <person name="Tsubouchi T."/>
            <person name="Morono Y."/>
            <person name="Uchiyama I."/>
            <person name="Ito T."/>
            <person name="Fujiyama A."/>
            <person name="Inagaki F."/>
            <person name="Takami H."/>
        </authorList>
    </citation>
    <scope>NUCLEOTIDE SEQUENCE</scope>
    <source>
        <strain evidence="3">Expedition CK06-06</strain>
    </source>
</reference>
<protein>
    <recommendedName>
        <fullName evidence="2">Leucine-binding protein domain-containing protein</fullName>
    </recommendedName>
</protein>
<dbReference type="PANTHER" id="PTHR30483:SF6">
    <property type="entry name" value="PERIPLASMIC BINDING PROTEIN OF ABC TRANSPORTER FOR NATURAL AMINO ACIDS"/>
    <property type="match status" value="1"/>
</dbReference>
<dbReference type="Gene3D" id="3.40.50.2300">
    <property type="match status" value="2"/>
</dbReference>
<dbReference type="PANTHER" id="PTHR30483">
    <property type="entry name" value="LEUCINE-SPECIFIC-BINDING PROTEIN"/>
    <property type="match status" value="1"/>
</dbReference>
<dbReference type="AlphaFoldDB" id="X1G1E0"/>
<dbReference type="EMBL" id="BARU01005371">
    <property type="protein sequence ID" value="GAH35404.1"/>
    <property type="molecule type" value="Genomic_DNA"/>
</dbReference>
<dbReference type="InterPro" id="IPR028081">
    <property type="entry name" value="Leu-bd"/>
</dbReference>
<dbReference type="SUPFAM" id="SSF53822">
    <property type="entry name" value="Periplasmic binding protein-like I"/>
    <property type="match status" value="1"/>
</dbReference>
<organism evidence="3">
    <name type="scientific">marine sediment metagenome</name>
    <dbReference type="NCBI Taxonomy" id="412755"/>
    <lineage>
        <taxon>unclassified sequences</taxon>
        <taxon>metagenomes</taxon>
        <taxon>ecological metagenomes</taxon>
    </lineage>
</organism>
<dbReference type="CDD" id="cd06268">
    <property type="entry name" value="PBP1_ABC_transporter_LIVBP-like"/>
    <property type="match status" value="1"/>
</dbReference>
<sequence length="294" mass="32182">MNNKLLIMLILVFFIATSIASAEVIKIGMPTLITGVGAPMGVDIVDGIKLAVEKINAEGGVLGKKLEIVYADIKGCSAEDCTIAADLMERAGVTALFPGVFFGPAGVHAFGKMKQPLFHASASKELVDAVVENWPEYRNIFQICASEKPYGPSAFEVMTKKLPYTLPNKKVAILGGDITYDLLIKASFKEICLKNEWEVILDDTYPYGNTEFGAQLAKIRSEKPSIIFGCITSCDSSVAFMNQFLTNPTNSLIYIQWSPASPEFIKLLGNRANGILWQTLLAYLPTPENKKWVE</sequence>
<proteinExistence type="predicted"/>
<dbReference type="Pfam" id="PF13458">
    <property type="entry name" value="Peripla_BP_6"/>
    <property type="match status" value="1"/>
</dbReference>
<evidence type="ECO:0000259" key="2">
    <source>
        <dbReference type="Pfam" id="PF13458"/>
    </source>
</evidence>
<gene>
    <name evidence="3" type="ORF">S03H2_10445</name>
</gene>
<accession>X1G1E0</accession>
<feature type="domain" description="Leucine-binding protein" evidence="2">
    <location>
        <begin position="25"/>
        <end position="293"/>
    </location>
</feature>
<comment type="caution">
    <text evidence="3">The sequence shown here is derived from an EMBL/GenBank/DDBJ whole genome shotgun (WGS) entry which is preliminary data.</text>
</comment>